<protein>
    <submittedName>
        <fullName evidence="1">DUF3168 domain-containing protein</fullName>
    </submittedName>
</protein>
<comment type="caution">
    <text evidence="1">The sequence shown here is derived from an EMBL/GenBank/DDBJ whole genome shotgun (WGS) entry which is preliminary data.</text>
</comment>
<keyword evidence="2" id="KW-1185">Reference proteome</keyword>
<proteinExistence type="predicted"/>
<sequence length="136" mass="14002">MSFAGSAPLQAAVFEALGNDAALGAIVGTAIYDAVPSGNLPAIYVRLGSETARDASDGTGAGALHRFTVSVITTQPGFASAKQAGSAISDVLHDADLTLSRGRLVSLRFERARAARIDSGAARQIDLRFAARVQDD</sequence>
<gene>
    <name evidence="1" type="ORF">ACFQFQ_12420</name>
</gene>
<dbReference type="EMBL" id="JBHSWG010000001">
    <property type="protein sequence ID" value="MFC6760113.1"/>
    <property type="molecule type" value="Genomic_DNA"/>
</dbReference>
<dbReference type="Gene3D" id="3.30.2000.30">
    <property type="match status" value="1"/>
</dbReference>
<accession>A0ABW2B3I8</accession>
<name>A0ABW2B3I8_9RHOB</name>
<evidence type="ECO:0000313" key="2">
    <source>
        <dbReference type="Proteomes" id="UP001596353"/>
    </source>
</evidence>
<evidence type="ECO:0000313" key="1">
    <source>
        <dbReference type="EMBL" id="MFC6760113.1"/>
    </source>
</evidence>
<organism evidence="1 2">
    <name type="scientific">Sulfitobacter porphyrae</name>
    <dbReference type="NCBI Taxonomy" id="1246864"/>
    <lineage>
        <taxon>Bacteria</taxon>
        <taxon>Pseudomonadati</taxon>
        <taxon>Pseudomonadota</taxon>
        <taxon>Alphaproteobacteria</taxon>
        <taxon>Rhodobacterales</taxon>
        <taxon>Roseobacteraceae</taxon>
        <taxon>Sulfitobacter</taxon>
    </lineage>
</organism>
<dbReference type="Pfam" id="PF11367">
    <property type="entry name" value="Tail_completion_gp17"/>
    <property type="match status" value="1"/>
</dbReference>
<dbReference type="InterPro" id="IPR021508">
    <property type="entry name" value="Gp17-like"/>
</dbReference>
<dbReference type="Proteomes" id="UP001596353">
    <property type="component" value="Unassembled WGS sequence"/>
</dbReference>
<reference evidence="2" key="1">
    <citation type="journal article" date="2019" name="Int. J. Syst. Evol. Microbiol.">
        <title>The Global Catalogue of Microorganisms (GCM) 10K type strain sequencing project: providing services to taxonomists for standard genome sequencing and annotation.</title>
        <authorList>
            <consortium name="The Broad Institute Genomics Platform"/>
            <consortium name="The Broad Institute Genome Sequencing Center for Infectious Disease"/>
            <person name="Wu L."/>
            <person name="Ma J."/>
        </authorList>
    </citation>
    <scope>NUCLEOTIDE SEQUENCE [LARGE SCALE GENOMIC DNA]</scope>
    <source>
        <strain evidence="2">CCUG 66188</strain>
    </source>
</reference>
<dbReference type="InterPro" id="IPR053745">
    <property type="entry name" value="Viral_Tail_Comp_sf"/>
</dbReference>